<protein>
    <submittedName>
        <fullName evidence="2">4706_t:CDS:1</fullName>
    </submittedName>
</protein>
<dbReference type="EMBL" id="CAJVQA010001077">
    <property type="protein sequence ID" value="CAG8501547.1"/>
    <property type="molecule type" value="Genomic_DNA"/>
</dbReference>
<proteinExistence type="predicted"/>
<evidence type="ECO:0000313" key="3">
    <source>
        <dbReference type="Proteomes" id="UP000789759"/>
    </source>
</evidence>
<dbReference type="AlphaFoldDB" id="A0A9N9F1C2"/>
<sequence>MHTSSISDQTDCTETSLLAHYDGTETIAGVLSCNDIVAEFDNRTTLLIQQSLSSKQLIHFMPTEVSDDTKYINGIFIYILCITGSLINRQKAVVNITGIKPFFDVKVPKEMPLSMFKTKLVKILSNILNNISRTWNHYDWYNALKAVHVVGIYTASDDLNCQYYYHKVVCEQKLPLSSWAVLSNYLYEHIQGEPYLYQIPEPGECFKYIVIENNSSQKMGDKMEYPEPLSETLLKALKRLKGDNRADKDEADRNKADGNSVDEDGVGGDEANENEISKKRDTLVQKLAEKWVRRYIKNLHKGLKKDKTIIFYLWKEAYTYAKNLYDTTYVDKIVKCSRNDAYWSSFLSTLDKQKESIRIKLMTLLAEIFQDDIGSREKIYKFVTKAEITRYRASSKLQSDKKDNSSEADIDEIIELYGVTILTPGQIEENRHLKNKQNGNHFFEKLRKAQSISLENGSEVHAKQPCKASDESTPKESSEVVRDSLEPLPADINMQEKQKKKKKLLKSGSI</sequence>
<keyword evidence="3" id="KW-1185">Reference proteome</keyword>
<dbReference type="OrthoDB" id="2393851at2759"/>
<feature type="region of interest" description="Disordered" evidence="1">
    <location>
        <begin position="244"/>
        <end position="275"/>
    </location>
</feature>
<feature type="compositionally biased region" description="Basic residues" evidence="1">
    <location>
        <begin position="498"/>
        <end position="510"/>
    </location>
</feature>
<comment type="caution">
    <text evidence="2">The sequence shown here is derived from an EMBL/GenBank/DDBJ whole genome shotgun (WGS) entry which is preliminary data.</text>
</comment>
<feature type="compositionally biased region" description="Acidic residues" evidence="1">
    <location>
        <begin position="260"/>
        <end position="273"/>
    </location>
</feature>
<accession>A0A9N9F1C2</accession>
<reference evidence="2" key="1">
    <citation type="submission" date="2021-06" db="EMBL/GenBank/DDBJ databases">
        <authorList>
            <person name="Kallberg Y."/>
            <person name="Tangrot J."/>
            <person name="Rosling A."/>
        </authorList>
    </citation>
    <scope>NUCLEOTIDE SEQUENCE</scope>
    <source>
        <strain evidence="2">FL966</strain>
    </source>
</reference>
<organism evidence="2 3">
    <name type="scientific">Cetraspora pellucida</name>
    <dbReference type="NCBI Taxonomy" id="1433469"/>
    <lineage>
        <taxon>Eukaryota</taxon>
        <taxon>Fungi</taxon>
        <taxon>Fungi incertae sedis</taxon>
        <taxon>Mucoromycota</taxon>
        <taxon>Glomeromycotina</taxon>
        <taxon>Glomeromycetes</taxon>
        <taxon>Diversisporales</taxon>
        <taxon>Gigasporaceae</taxon>
        <taxon>Cetraspora</taxon>
    </lineage>
</organism>
<feature type="region of interest" description="Disordered" evidence="1">
    <location>
        <begin position="455"/>
        <end position="510"/>
    </location>
</feature>
<evidence type="ECO:0000313" key="2">
    <source>
        <dbReference type="EMBL" id="CAG8501547.1"/>
    </source>
</evidence>
<feature type="compositionally biased region" description="Basic and acidic residues" evidence="1">
    <location>
        <begin position="458"/>
        <end position="485"/>
    </location>
</feature>
<evidence type="ECO:0000256" key="1">
    <source>
        <dbReference type="SAM" id="MobiDB-lite"/>
    </source>
</evidence>
<dbReference type="Proteomes" id="UP000789759">
    <property type="component" value="Unassembled WGS sequence"/>
</dbReference>
<gene>
    <name evidence="2" type="ORF">CPELLU_LOCUS2472</name>
</gene>
<name>A0A9N9F1C2_9GLOM</name>
<feature type="compositionally biased region" description="Basic and acidic residues" evidence="1">
    <location>
        <begin position="244"/>
        <end position="256"/>
    </location>
</feature>